<proteinExistence type="predicted"/>
<evidence type="ECO:0000313" key="3">
    <source>
        <dbReference type="Proteomes" id="UP000799771"/>
    </source>
</evidence>
<gene>
    <name evidence="2" type="ORF">P153DRAFT_278803</name>
</gene>
<feature type="compositionally biased region" description="Polar residues" evidence="1">
    <location>
        <begin position="1"/>
        <end position="19"/>
    </location>
</feature>
<accession>A0A6A6ATK3</accession>
<organism evidence="2 3">
    <name type="scientific">Dothidotthia symphoricarpi CBS 119687</name>
    <dbReference type="NCBI Taxonomy" id="1392245"/>
    <lineage>
        <taxon>Eukaryota</taxon>
        <taxon>Fungi</taxon>
        <taxon>Dikarya</taxon>
        <taxon>Ascomycota</taxon>
        <taxon>Pezizomycotina</taxon>
        <taxon>Dothideomycetes</taxon>
        <taxon>Pleosporomycetidae</taxon>
        <taxon>Pleosporales</taxon>
        <taxon>Dothidotthiaceae</taxon>
        <taxon>Dothidotthia</taxon>
    </lineage>
</organism>
<feature type="region of interest" description="Disordered" evidence="1">
    <location>
        <begin position="142"/>
        <end position="162"/>
    </location>
</feature>
<keyword evidence="3" id="KW-1185">Reference proteome</keyword>
<evidence type="ECO:0000256" key="1">
    <source>
        <dbReference type="SAM" id="MobiDB-lite"/>
    </source>
</evidence>
<dbReference type="OrthoDB" id="407617at2759"/>
<feature type="region of interest" description="Disordered" evidence="1">
    <location>
        <begin position="1"/>
        <end position="36"/>
    </location>
</feature>
<sequence>MTSTATKVTSSGSQFSVSDVPTVPNPTPFSEGVPTGCHSPFDHVALVNQLADNQDQLNEAANEAMYPSPPINTPEVLSPVPSIVQRIQTRGRGISFGLGDRLAQVKIEGRKLHHGTDVTSSSRSLDQSLAEEEDDCDCCTSEAMSEDGEDKVGPGRGSSPMMNPRIEEYLSFSAASMPDRGTSTAVNADVVSTSDKTVKDSDNAKTANGSNINKILNVAERTNWAEEVEEYVDGAFARLEQLANDEHVNDSSMNVEEYYIARLKRMLASAKRPIPVNIPGPTIPKNEEAVKNKEAVKEAVKKENTVKNEEAIEKGAVKKEAESEETKPEVI</sequence>
<dbReference type="RefSeq" id="XP_033528905.1">
    <property type="nucleotide sequence ID" value="XM_033662974.1"/>
</dbReference>
<dbReference type="GeneID" id="54403406"/>
<feature type="region of interest" description="Disordered" evidence="1">
    <location>
        <begin position="304"/>
        <end position="331"/>
    </location>
</feature>
<dbReference type="EMBL" id="ML977497">
    <property type="protein sequence ID" value="KAF2134518.1"/>
    <property type="molecule type" value="Genomic_DNA"/>
</dbReference>
<dbReference type="AlphaFoldDB" id="A0A6A6ATK3"/>
<protein>
    <submittedName>
        <fullName evidence="2">Uncharacterized protein</fullName>
    </submittedName>
</protein>
<evidence type="ECO:0000313" key="2">
    <source>
        <dbReference type="EMBL" id="KAF2134518.1"/>
    </source>
</evidence>
<dbReference type="Proteomes" id="UP000799771">
    <property type="component" value="Unassembled WGS sequence"/>
</dbReference>
<name>A0A6A6ATK3_9PLEO</name>
<reference evidence="2" key="1">
    <citation type="journal article" date="2020" name="Stud. Mycol.">
        <title>101 Dothideomycetes genomes: a test case for predicting lifestyles and emergence of pathogens.</title>
        <authorList>
            <person name="Haridas S."/>
            <person name="Albert R."/>
            <person name="Binder M."/>
            <person name="Bloem J."/>
            <person name="Labutti K."/>
            <person name="Salamov A."/>
            <person name="Andreopoulos B."/>
            <person name="Baker S."/>
            <person name="Barry K."/>
            <person name="Bills G."/>
            <person name="Bluhm B."/>
            <person name="Cannon C."/>
            <person name="Castanera R."/>
            <person name="Culley D."/>
            <person name="Daum C."/>
            <person name="Ezra D."/>
            <person name="Gonzalez J."/>
            <person name="Henrissat B."/>
            <person name="Kuo A."/>
            <person name="Liang C."/>
            <person name="Lipzen A."/>
            <person name="Lutzoni F."/>
            <person name="Magnuson J."/>
            <person name="Mondo S."/>
            <person name="Nolan M."/>
            <person name="Ohm R."/>
            <person name="Pangilinan J."/>
            <person name="Park H.-J."/>
            <person name="Ramirez L."/>
            <person name="Alfaro M."/>
            <person name="Sun H."/>
            <person name="Tritt A."/>
            <person name="Yoshinaga Y."/>
            <person name="Zwiers L.-H."/>
            <person name="Turgeon B."/>
            <person name="Goodwin S."/>
            <person name="Spatafora J."/>
            <person name="Crous P."/>
            <person name="Grigoriev I."/>
        </authorList>
    </citation>
    <scope>NUCLEOTIDE SEQUENCE</scope>
    <source>
        <strain evidence="2">CBS 119687</strain>
    </source>
</reference>